<dbReference type="Proteomes" id="UP000326671">
    <property type="component" value="Unassembled WGS sequence"/>
</dbReference>
<dbReference type="OrthoDB" id="1684335at2"/>
<comment type="caution">
    <text evidence="1">The sequence shown here is derived from an EMBL/GenBank/DDBJ whole genome shotgun (WGS) entry which is preliminary data.</text>
</comment>
<dbReference type="RefSeq" id="WP_150441932.1">
    <property type="nucleotide sequence ID" value="NZ_VYKL01000036.1"/>
</dbReference>
<dbReference type="AlphaFoldDB" id="A0A5J5HDI2"/>
<accession>A0A5J5HDI2</accession>
<name>A0A5J5HDI2_9BACI</name>
<dbReference type="Pfam" id="PF20529">
    <property type="entry name" value="DUF6744"/>
    <property type="match status" value="1"/>
</dbReference>
<keyword evidence="2" id="KW-1185">Reference proteome</keyword>
<dbReference type="InterPro" id="IPR046632">
    <property type="entry name" value="DUF6744"/>
</dbReference>
<evidence type="ECO:0000313" key="2">
    <source>
        <dbReference type="Proteomes" id="UP000326671"/>
    </source>
</evidence>
<protein>
    <submittedName>
        <fullName evidence="1">Uncharacterized protein</fullName>
    </submittedName>
</protein>
<evidence type="ECO:0000313" key="1">
    <source>
        <dbReference type="EMBL" id="KAA9017673.1"/>
    </source>
</evidence>
<gene>
    <name evidence="1" type="ORF">F4V44_20770</name>
</gene>
<sequence>MASVMDGLKQQSIVASKQGGENKLGDLFWYSISNQLITREDLKQKFDEANVDHQWLPNPIRISDAFRRATGEIQKKQKKVPTNDPTTFLNFLIREVYYDHKRVQRNIVIEKVNKKGKSLEYNSTATIIEFHKDDGTISITTSGSSDEGEQKAKSLAYEAKGLFETYSKNYDAQTLRIMVKNILDSMSPTAVRPHGGVV</sequence>
<reference evidence="1 2" key="1">
    <citation type="submission" date="2019-09" db="EMBL/GenBank/DDBJ databases">
        <title>Whole genome sequences of isolates from the Mars Exploration Rovers.</title>
        <authorList>
            <person name="Seuylemezian A."/>
            <person name="Vaishampayan P."/>
        </authorList>
    </citation>
    <scope>NUCLEOTIDE SEQUENCE [LARGE SCALE GENOMIC DNA]</scope>
    <source>
        <strain evidence="1 2">MER_TA_151</strain>
    </source>
</reference>
<organism evidence="1 2">
    <name type="scientific">Niallia endozanthoxylica</name>
    <dbReference type="NCBI Taxonomy" id="2036016"/>
    <lineage>
        <taxon>Bacteria</taxon>
        <taxon>Bacillati</taxon>
        <taxon>Bacillota</taxon>
        <taxon>Bacilli</taxon>
        <taxon>Bacillales</taxon>
        <taxon>Bacillaceae</taxon>
        <taxon>Niallia</taxon>
    </lineage>
</organism>
<proteinExistence type="predicted"/>
<dbReference type="EMBL" id="VYKL01000036">
    <property type="protein sequence ID" value="KAA9017673.1"/>
    <property type="molecule type" value="Genomic_DNA"/>
</dbReference>